<proteinExistence type="predicted"/>
<evidence type="ECO:0000313" key="3">
    <source>
        <dbReference type="Proteomes" id="UP000197446"/>
    </source>
</evidence>
<evidence type="ECO:0000313" key="2">
    <source>
        <dbReference type="EMBL" id="OWR05145.1"/>
    </source>
</evidence>
<accession>A0A254NAY4</accession>
<name>A0A254NAY4_9BURK</name>
<reference evidence="2 3" key="1">
    <citation type="journal article" date="2007" name="Int. J. Syst. Evol. Microbiol.">
        <title>Description of Pelomonas aquatica sp. nov. and Pelomonas puraquae sp. nov., isolated from industrial and haemodialysis water.</title>
        <authorList>
            <person name="Gomila M."/>
            <person name="Bowien B."/>
            <person name="Falsen E."/>
            <person name="Moore E.R."/>
            <person name="Lalucat J."/>
        </authorList>
    </citation>
    <scope>NUCLEOTIDE SEQUENCE [LARGE SCALE GENOMIC DNA]</scope>
    <source>
        <strain evidence="2 3">CCUG 52769</strain>
    </source>
</reference>
<protein>
    <recommendedName>
        <fullName evidence="1">Ice-binding protein C-terminal domain-containing protein</fullName>
    </recommendedName>
</protein>
<dbReference type="NCBIfam" id="TIGR02595">
    <property type="entry name" value="PEP_CTERM"/>
    <property type="match status" value="1"/>
</dbReference>
<gene>
    <name evidence="2" type="ORF">CDO81_01290</name>
</gene>
<sequence length="241" mass="24393">MGQPARLASDQRHAAVVFPHHTRADLDAAALPPPPSSSGVHSMKLATLALALGLASPAFAASPFLVDFEKTWDYGQTVDNFYAAQGVSFVNVVGLSNGDGLGGLAGGDYYAGAPSPLGVAYAQLDGVTNTAAYMNVAGGVDGLLNFYFSNPTGASVEIKAYSGLNGTGSLLGSVTLAANGTDYTTWTSTSLSFSGTALSFDLTGTAAGVALDNISAVPEPSSLALMVGGAALLLARRRRVD</sequence>
<evidence type="ECO:0000259" key="1">
    <source>
        <dbReference type="Pfam" id="PF07589"/>
    </source>
</evidence>
<dbReference type="AlphaFoldDB" id="A0A254NAY4"/>
<comment type="caution">
    <text evidence="2">The sequence shown here is derived from an EMBL/GenBank/DDBJ whole genome shotgun (WGS) entry which is preliminary data.</text>
</comment>
<keyword evidence="3" id="KW-1185">Reference proteome</keyword>
<feature type="domain" description="Ice-binding protein C-terminal" evidence="1">
    <location>
        <begin position="216"/>
        <end position="239"/>
    </location>
</feature>
<dbReference type="InterPro" id="IPR013424">
    <property type="entry name" value="Ice-binding_C"/>
</dbReference>
<dbReference type="Proteomes" id="UP000197446">
    <property type="component" value="Unassembled WGS sequence"/>
</dbReference>
<dbReference type="EMBL" id="NISI01000001">
    <property type="protein sequence ID" value="OWR05145.1"/>
    <property type="molecule type" value="Genomic_DNA"/>
</dbReference>
<dbReference type="Pfam" id="PF07589">
    <property type="entry name" value="PEP-CTERM"/>
    <property type="match status" value="1"/>
</dbReference>
<organism evidence="2 3">
    <name type="scientific">Roseateles puraquae</name>
    <dbReference type="NCBI Taxonomy" id="431059"/>
    <lineage>
        <taxon>Bacteria</taxon>
        <taxon>Pseudomonadati</taxon>
        <taxon>Pseudomonadota</taxon>
        <taxon>Betaproteobacteria</taxon>
        <taxon>Burkholderiales</taxon>
        <taxon>Sphaerotilaceae</taxon>
        <taxon>Roseateles</taxon>
    </lineage>
</organism>